<evidence type="ECO:0000313" key="1">
    <source>
        <dbReference type="EMBL" id="OQR69793.1"/>
    </source>
</evidence>
<reference evidence="1 2" key="1">
    <citation type="journal article" date="2017" name="Gigascience">
        <title>Draft genome of the honey bee ectoparasitic mite, Tropilaelaps mercedesae, is shaped by the parasitic life history.</title>
        <authorList>
            <person name="Dong X."/>
            <person name="Armstrong S.D."/>
            <person name="Xia D."/>
            <person name="Makepeace B.L."/>
            <person name="Darby A.C."/>
            <person name="Kadowaki T."/>
        </authorList>
    </citation>
    <scope>NUCLEOTIDE SEQUENCE [LARGE SCALE GENOMIC DNA]</scope>
    <source>
        <strain evidence="1">Wuxi-XJTLU</strain>
    </source>
</reference>
<gene>
    <name evidence="1" type="ORF">BIW11_04291</name>
</gene>
<dbReference type="EMBL" id="MNPL01019847">
    <property type="protein sequence ID" value="OQR69793.1"/>
    <property type="molecule type" value="Genomic_DNA"/>
</dbReference>
<protein>
    <submittedName>
        <fullName evidence="1">Uncharacterized protein</fullName>
    </submittedName>
</protein>
<proteinExistence type="predicted"/>
<sequence>MAEGIIGLIGQFQKLNKDPTPVALIALTRLLGCGTYKEFTMRTRQAVPE</sequence>
<keyword evidence="2" id="KW-1185">Reference proteome</keyword>
<dbReference type="Proteomes" id="UP000192247">
    <property type="component" value="Unassembled WGS sequence"/>
</dbReference>
<organism evidence="1 2">
    <name type="scientific">Tropilaelaps mercedesae</name>
    <dbReference type="NCBI Taxonomy" id="418985"/>
    <lineage>
        <taxon>Eukaryota</taxon>
        <taxon>Metazoa</taxon>
        <taxon>Ecdysozoa</taxon>
        <taxon>Arthropoda</taxon>
        <taxon>Chelicerata</taxon>
        <taxon>Arachnida</taxon>
        <taxon>Acari</taxon>
        <taxon>Parasitiformes</taxon>
        <taxon>Mesostigmata</taxon>
        <taxon>Gamasina</taxon>
        <taxon>Dermanyssoidea</taxon>
        <taxon>Laelapidae</taxon>
        <taxon>Tropilaelaps</taxon>
    </lineage>
</organism>
<name>A0A1V9X8T3_9ACAR</name>
<comment type="caution">
    <text evidence="1">The sequence shown here is derived from an EMBL/GenBank/DDBJ whole genome shotgun (WGS) entry which is preliminary data.</text>
</comment>
<dbReference type="InParanoid" id="A0A1V9X8T3"/>
<evidence type="ECO:0000313" key="2">
    <source>
        <dbReference type="Proteomes" id="UP000192247"/>
    </source>
</evidence>
<dbReference type="AlphaFoldDB" id="A0A1V9X8T3"/>
<accession>A0A1V9X8T3</accession>